<dbReference type="InterPro" id="IPR036397">
    <property type="entry name" value="RNaseH_sf"/>
</dbReference>
<reference evidence="2 3" key="1">
    <citation type="journal article" date="2014" name="Genome Biol. Evol.">
        <title>The genome of the myxosporean Thelohanellus kitauei shows adaptations to nutrient acquisition within its fish host.</title>
        <authorList>
            <person name="Yang Y."/>
            <person name="Xiong J."/>
            <person name="Zhou Z."/>
            <person name="Huo F."/>
            <person name="Miao W."/>
            <person name="Ran C."/>
            <person name="Liu Y."/>
            <person name="Zhang J."/>
            <person name="Feng J."/>
            <person name="Wang M."/>
            <person name="Wang M."/>
            <person name="Wang L."/>
            <person name="Yao B."/>
        </authorList>
    </citation>
    <scope>NUCLEOTIDE SEQUENCE [LARGE SCALE GENOMIC DNA]</scope>
    <source>
        <strain evidence="2">Wuqing</strain>
    </source>
</reference>
<name>A0A0C2J3D9_THEKT</name>
<proteinExistence type="predicted"/>
<protein>
    <submittedName>
        <fullName evidence="2">Transposable element Tc3 transposase</fullName>
    </submittedName>
</protein>
<dbReference type="OrthoDB" id="9996331at2759"/>
<organism evidence="2 3">
    <name type="scientific">Thelohanellus kitauei</name>
    <name type="common">Myxosporean</name>
    <dbReference type="NCBI Taxonomy" id="669202"/>
    <lineage>
        <taxon>Eukaryota</taxon>
        <taxon>Metazoa</taxon>
        <taxon>Cnidaria</taxon>
        <taxon>Myxozoa</taxon>
        <taxon>Myxosporea</taxon>
        <taxon>Bivalvulida</taxon>
        <taxon>Platysporina</taxon>
        <taxon>Myxobolidae</taxon>
        <taxon>Thelohanellus</taxon>
    </lineage>
</organism>
<dbReference type="Gene3D" id="3.30.420.10">
    <property type="entry name" value="Ribonuclease H-like superfamily/Ribonuclease H"/>
    <property type="match status" value="1"/>
</dbReference>
<evidence type="ECO:0000313" key="3">
    <source>
        <dbReference type="Proteomes" id="UP000031668"/>
    </source>
</evidence>
<dbReference type="InterPro" id="IPR038717">
    <property type="entry name" value="Tc1-like_DDE_dom"/>
</dbReference>
<dbReference type="Proteomes" id="UP000031668">
    <property type="component" value="Unassembled WGS sequence"/>
</dbReference>
<accession>A0A0C2J3D9</accession>
<dbReference type="GO" id="GO:0003676">
    <property type="term" value="F:nucleic acid binding"/>
    <property type="evidence" value="ECO:0007669"/>
    <property type="project" value="InterPro"/>
</dbReference>
<comment type="caution">
    <text evidence="2">The sequence shown here is derived from an EMBL/GenBank/DDBJ whole genome shotgun (WGS) entry which is preliminary data.</text>
</comment>
<evidence type="ECO:0000259" key="1">
    <source>
        <dbReference type="Pfam" id="PF13358"/>
    </source>
</evidence>
<feature type="domain" description="Tc1-like transposase DDE" evidence="1">
    <location>
        <begin position="3"/>
        <end position="76"/>
    </location>
</feature>
<keyword evidence="3" id="KW-1185">Reference proteome</keyword>
<gene>
    <name evidence="2" type="ORF">RF11_16388</name>
</gene>
<dbReference type="Pfam" id="PF13358">
    <property type="entry name" value="DDE_3"/>
    <property type="match status" value="1"/>
</dbReference>
<sequence length="108" mass="12596">MLIENFVKTLPENTIFQQDNATCHVSKSTTNFFAQNNIQPLDSPTLSPYLNIIENVWAELSSRVYKNGRLFYCIHELWNVINTIGKKFKANAPKFVESIPKRIYIWTK</sequence>
<evidence type="ECO:0000313" key="2">
    <source>
        <dbReference type="EMBL" id="KII63577.1"/>
    </source>
</evidence>
<dbReference type="AlphaFoldDB" id="A0A0C2J3D9"/>
<dbReference type="EMBL" id="JWZT01004658">
    <property type="protein sequence ID" value="KII63577.1"/>
    <property type="molecule type" value="Genomic_DNA"/>
</dbReference>